<evidence type="ECO:0000256" key="1">
    <source>
        <dbReference type="ARBA" id="ARBA00023125"/>
    </source>
</evidence>
<dbReference type="InterPro" id="IPR013762">
    <property type="entry name" value="Integrase-like_cat_sf"/>
</dbReference>
<gene>
    <name evidence="3" type="ORF">CY34DRAFT_101701</name>
</gene>
<evidence type="ECO:0000313" key="4">
    <source>
        <dbReference type="Proteomes" id="UP000054485"/>
    </source>
</evidence>
<organism evidence="3 4">
    <name type="scientific">Suillus luteus UH-Slu-Lm8-n1</name>
    <dbReference type="NCBI Taxonomy" id="930992"/>
    <lineage>
        <taxon>Eukaryota</taxon>
        <taxon>Fungi</taxon>
        <taxon>Dikarya</taxon>
        <taxon>Basidiomycota</taxon>
        <taxon>Agaricomycotina</taxon>
        <taxon>Agaricomycetes</taxon>
        <taxon>Agaricomycetidae</taxon>
        <taxon>Boletales</taxon>
        <taxon>Suillineae</taxon>
        <taxon>Suillaceae</taxon>
        <taxon>Suillus</taxon>
    </lineage>
</organism>
<dbReference type="AlphaFoldDB" id="A0A0D0A2F2"/>
<dbReference type="GO" id="GO:0015074">
    <property type="term" value="P:DNA integration"/>
    <property type="evidence" value="ECO:0007669"/>
    <property type="project" value="InterPro"/>
</dbReference>
<dbReference type="InParanoid" id="A0A0D0A2F2"/>
<dbReference type="STRING" id="930992.A0A0D0A2F2"/>
<dbReference type="InterPro" id="IPR052925">
    <property type="entry name" value="Phage_Integrase-like_Recomb"/>
</dbReference>
<dbReference type="OrthoDB" id="5598396at2759"/>
<protein>
    <submittedName>
        <fullName evidence="3">Uncharacterized protein</fullName>
    </submittedName>
</protein>
<name>A0A0D0A2F2_9AGAM</name>
<dbReference type="PANTHER" id="PTHR34605">
    <property type="entry name" value="PHAGE_INTEGRASE DOMAIN-CONTAINING PROTEIN"/>
    <property type="match status" value="1"/>
</dbReference>
<dbReference type="GO" id="GO:0006310">
    <property type="term" value="P:DNA recombination"/>
    <property type="evidence" value="ECO:0007669"/>
    <property type="project" value="UniProtKB-KW"/>
</dbReference>
<sequence>MNLRPTQSRQPVREAWTLERLQFERSLALGCAIESTTAAAYDSHLNSYLNFCRLHHRAVEPTEDTLSFYVVWLSHHIEPRSVDSYLSGIVNRLETHFPHVRQARQSLLVTRTLKGCKRRLSKPVRRKQPLTLEDLALVVDTLASSNSYDDLLFVTLLVTGFKTLQRLAELCWPNAKRHQSYRKVPLRHTLTLTSTSASYTLPHHKSSTLGVGCEILVLGEPGGRVDPLRLLESYVAARDGLFPHHPQLWLAASGTIPTRAWFMRYLRRFFPPTISGHSMRAGGATALAASGVAPALPEAL</sequence>
<reference evidence="4" key="2">
    <citation type="submission" date="2015-01" db="EMBL/GenBank/DDBJ databases">
        <title>Evolutionary Origins and Diversification of the Mycorrhizal Mutualists.</title>
        <authorList>
            <consortium name="DOE Joint Genome Institute"/>
            <consortium name="Mycorrhizal Genomics Consortium"/>
            <person name="Kohler A."/>
            <person name="Kuo A."/>
            <person name="Nagy L.G."/>
            <person name="Floudas D."/>
            <person name="Copeland A."/>
            <person name="Barry K.W."/>
            <person name="Cichocki N."/>
            <person name="Veneault-Fourrey C."/>
            <person name="LaButti K."/>
            <person name="Lindquist E.A."/>
            <person name="Lipzen A."/>
            <person name="Lundell T."/>
            <person name="Morin E."/>
            <person name="Murat C."/>
            <person name="Riley R."/>
            <person name="Ohm R."/>
            <person name="Sun H."/>
            <person name="Tunlid A."/>
            <person name="Henrissat B."/>
            <person name="Grigoriev I.V."/>
            <person name="Hibbett D.S."/>
            <person name="Martin F."/>
        </authorList>
    </citation>
    <scope>NUCLEOTIDE SEQUENCE [LARGE SCALE GENOMIC DNA]</scope>
    <source>
        <strain evidence="4">UH-Slu-Lm8-n1</strain>
    </source>
</reference>
<keyword evidence="2" id="KW-0233">DNA recombination</keyword>
<evidence type="ECO:0000256" key="2">
    <source>
        <dbReference type="ARBA" id="ARBA00023172"/>
    </source>
</evidence>
<dbReference type="EMBL" id="KN836282">
    <property type="protein sequence ID" value="KIK32344.1"/>
    <property type="molecule type" value="Genomic_DNA"/>
</dbReference>
<dbReference type="PANTHER" id="PTHR34605:SF4">
    <property type="entry name" value="DNA ADENINE METHYLTRANSFERASE"/>
    <property type="match status" value="1"/>
</dbReference>
<dbReference type="GO" id="GO:0003677">
    <property type="term" value="F:DNA binding"/>
    <property type="evidence" value="ECO:0007669"/>
    <property type="project" value="UniProtKB-KW"/>
</dbReference>
<keyword evidence="1" id="KW-0238">DNA-binding</keyword>
<dbReference type="SUPFAM" id="SSF56349">
    <property type="entry name" value="DNA breaking-rejoining enzymes"/>
    <property type="match status" value="1"/>
</dbReference>
<evidence type="ECO:0000313" key="3">
    <source>
        <dbReference type="EMBL" id="KIK32344.1"/>
    </source>
</evidence>
<accession>A0A0D0A2F2</accession>
<dbReference type="InterPro" id="IPR010998">
    <property type="entry name" value="Integrase_recombinase_N"/>
</dbReference>
<proteinExistence type="predicted"/>
<dbReference type="HOGENOM" id="CLU_083223_0_0_1"/>
<dbReference type="Gene3D" id="1.10.443.10">
    <property type="entry name" value="Intergrase catalytic core"/>
    <property type="match status" value="1"/>
</dbReference>
<dbReference type="SUPFAM" id="SSF47823">
    <property type="entry name" value="lambda integrase-like, N-terminal domain"/>
    <property type="match status" value="1"/>
</dbReference>
<dbReference type="Proteomes" id="UP000054485">
    <property type="component" value="Unassembled WGS sequence"/>
</dbReference>
<dbReference type="InterPro" id="IPR011010">
    <property type="entry name" value="DNA_brk_join_enz"/>
</dbReference>
<reference evidence="3 4" key="1">
    <citation type="submission" date="2014-04" db="EMBL/GenBank/DDBJ databases">
        <authorList>
            <consortium name="DOE Joint Genome Institute"/>
            <person name="Kuo A."/>
            <person name="Ruytinx J."/>
            <person name="Rineau F."/>
            <person name="Colpaert J."/>
            <person name="Kohler A."/>
            <person name="Nagy L.G."/>
            <person name="Floudas D."/>
            <person name="Copeland A."/>
            <person name="Barry K.W."/>
            <person name="Cichocki N."/>
            <person name="Veneault-Fourrey C."/>
            <person name="LaButti K."/>
            <person name="Lindquist E.A."/>
            <person name="Lipzen A."/>
            <person name="Lundell T."/>
            <person name="Morin E."/>
            <person name="Murat C."/>
            <person name="Sun H."/>
            <person name="Tunlid A."/>
            <person name="Henrissat B."/>
            <person name="Grigoriev I.V."/>
            <person name="Hibbett D.S."/>
            <person name="Martin F."/>
            <person name="Nordberg H.P."/>
            <person name="Cantor M.N."/>
            <person name="Hua S.X."/>
        </authorList>
    </citation>
    <scope>NUCLEOTIDE SEQUENCE [LARGE SCALE GENOMIC DNA]</scope>
    <source>
        <strain evidence="3 4">UH-Slu-Lm8-n1</strain>
    </source>
</reference>
<keyword evidence="4" id="KW-1185">Reference proteome</keyword>
<dbReference type="Gene3D" id="1.10.150.130">
    <property type="match status" value="1"/>
</dbReference>